<evidence type="ECO:0000313" key="2">
    <source>
        <dbReference type="Proteomes" id="UP001152300"/>
    </source>
</evidence>
<comment type="caution">
    <text evidence="1">The sequence shown here is derived from an EMBL/GenBank/DDBJ whole genome shotgun (WGS) entry which is preliminary data.</text>
</comment>
<gene>
    <name evidence="1" type="ORF">OCU04_004487</name>
</gene>
<protein>
    <submittedName>
        <fullName evidence="1">Uncharacterized protein</fullName>
    </submittedName>
</protein>
<name>A0A9X0DMG0_9HELO</name>
<proteinExistence type="predicted"/>
<organism evidence="1 2">
    <name type="scientific">Sclerotinia nivalis</name>
    <dbReference type="NCBI Taxonomy" id="352851"/>
    <lineage>
        <taxon>Eukaryota</taxon>
        <taxon>Fungi</taxon>
        <taxon>Dikarya</taxon>
        <taxon>Ascomycota</taxon>
        <taxon>Pezizomycotina</taxon>
        <taxon>Leotiomycetes</taxon>
        <taxon>Helotiales</taxon>
        <taxon>Sclerotiniaceae</taxon>
        <taxon>Sclerotinia</taxon>
    </lineage>
</organism>
<accession>A0A9X0DMG0</accession>
<keyword evidence="2" id="KW-1185">Reference proteome</keyword>
<dbReference type="OrthoDB" id="3540102at2759"/>
<dbReference type="EMBL" id="JAPEIS010000004">
    <property type="protein sequence ID" value="KAJ8067112.1"/>
    <property type="molecule type" value="Genomic_DNA"/>
</dbReference>
<dbReference type="Proteomes" id="UP001152300">
    <property type="component" value="Unassembled WGS sequence"/>
</dbReference>
<dbReference type="AlphaFoldDB" id="A0A9X0DMG0"/>
<reference evidence="1" key="1">
    <citation type="submission" date="2022-11" db="EMBL/GenBank/DDBJ databases">
        <title>Genome Resource of Sclerotinia nivalis Strain SnTB1, a Plant Pathogen Isolated from American Ginseng.</title>
        <authorList>
            <person name="Fan S."/>
        </authorList>
    </citation>
    <scope>NUCLEOTIDE SEQUENCE</scope>
    <source>
        <strain evidence="1">SnTB1</strain>
    </source>
</reference>
<sequence>MQAIQTNKFGNIANFPSLNNDTLNIVKIQSGLSDQLDDFGTITNSNPLHDVIQSAIAEMIITLNTTLGLSPTENTFTSNVNGQMQILSANICEL</sequence>
<evidence type="ECO:0000313" key="1">
    <source>
        <dbReference type="EMBL" id="KAJ8067112.1"/>
    </source>
</evidence>